<gene>
    <name evidence="1" type="ORF">COO20_04240</name>
</gene>
<comment type="caution">
    <text evidence="1">The sequence shown here is derived from an EMBL/GenBank/DDBJ whole genome shotgun (WGS) entry which is preliminary data.</text>
</comment>
<reference evidence="1 2" key="1">
    <citation type="submission" date="2017-09" db="EMBL/GenBank/DDBJ databases">
        <title>Biodiversity and function of Thalassospira species in the particle-attached aromatic-hydrocarbon-degrading consortia from the surface seawater of the South China Sea.</title>
        <authorList>
            <person name="Dong C."/>
            <person name="Liu R."/>
            <person name="Shao Z."/>
        </authorList>
    </citation>
    <scope>NUCLEOTIDE SEQUENCE [LARGE SCALE GENOMIC DNA]</scope>
    <source>
        <strain evidence="1 2">CSC1P2</strain>
    </source>
</reference>
<sequence>MTPTLHRYTRVSTTVQQTQGTSLQSQEECGITKANELGFEYKLQPQKHFMVNFVHSLEFMMVTENVVQPAEKKSKPMKPNSTFLILH</sequence>
<accession>A0A2N3KXX6</accession>
<evidence type="ECO:0000313" key="1">
    <source>
        <dbReference type="EMBL" id="PKR55388.1"/>
    </source>
</evidence>
<dbReference type="Proteomes" id="UP000233597">
    <property type="component" value="Unassembled WGS sequence"/>
</dbReference>
<evidence type="ECO:0000313" key="2">
    <source>
        <dbReference type="Proteomes" id="UP000233597"/>
    </source>
</evidence>
<protein>
    <submittedName>
        <fullName evidence="1">Uncharacterized protein</fullName>
    </submittedName>
</protein>
<dbReference type="AlphaFoldDB" id="A0A2N3KXX6"/>
<name>A0A2N3KXX6_9PROT</name>
<proteinExistence type="predicted"/>
<dbReference type="EMBL" id="NWTK01000002">
    <property type="protein sequence ID" value="PKR55388.1"/>
    <property type="molecule type" value="Genomic_DNA"/>
</dbReference>
<organism evidence="1 2">
    <name type="scientific">Thalassospira marina</name>
    <dbReference type="NCBI Taxonomy" id="2048283"/>
    <lineage>
        <taxon>Bacteria</taxon>
        <taxon>Pseudomonadati</taxon>
        <taxon>Pseudomonadota</taxon>
        <taxon>Alphaproteobacteria</taxon>
        <taxon>Rhodospirillales</taxon>
        <taxon>Thalassospiraceae</taxon>
        <taxon>Thalassospira</taxon>
    </lineage>
</organism>